<dbReference type="Gene3D" id="1.10.1740.10">
    <property type="match status" value="1"/>
</dbReference>
<dbReference type="InterPro" id="IPR013325">
    <property type="entry name" value="RNA_pol_sigma_r2"/>
</dbReference>
<comment type="similarity">
    <text evidence="1">Belongs to the sigma-70 factor family. ECF subfamily.</text>
</comment>
<evidence type="ECO:0000313" key="8">
    <source>
        <dbReference type="Proteomes" id="UP000238312"/>
    </source>
</evidence>
<protein>
    <submittedName>
        <fullName evidence="7">RNA polymerase sigma-70 factor (ECF subfamily)</fullName>
    </submittedName>
</protein>
<dbReference type="Pfam" id="PF04542">
    <property type="entry name" value="Sigma70_r2"/>
    <property type="match status" value="1"/>
</dbReference>
<dbReference type="CDD" id="cd06171">
    <property type="entry name" value="Sigma70_r4"/>
    <property type="match status" value="1"/>
</dbReference>
<evidence type="ECO:0000259" key="5">
    <source>
        <dbReference type="Pfam" id="PF04542"/>
    </source>
</evidence>
<keyword evidence="4" id="KW-0804">Transcription</keyword>
<dbReference type="SUPFAM" id="SSF88946">
    <property type="entry name" value="Sigma2 domain of RNA polymerase sigma factors"/>
    <property type="match status" value="1"/>
</dbReference>
<dbReference type="Pfam" id="PF08281">
    <property type="entry name" value="Sigma70_r4_2"/>
    <property type="match status" value="1"/>
</dbReference>
<evidence type="ECO:0000256" key="3">
    <source>
        <dbReference type="ARBA" id="ARBA00023082"/>
    </source>
</evidence>
<sequence>MSGLRETVTDVDLVHEAQAGDVHALGLLLVRHQADMRAVALSILGCGPDAEDALQDAVMIAMRRIGDLRDPAAVAPWLRAIVRNACRMQLRAATPIPVEDVETLTFPRGEPDPEELLHGHALRDWVWHAVDELSPRLRLVTMLRYFTDVTAYEHIAQLCDVPVGTVRSRLNQARTKLSQALLATADMAHDDVAAQEKVRRRQAEETLRAARHGSFAQALKDLCSPEVEVTTMKGKRVQGIDWLLGAMNRDLEAGVRQNSANVVVGRDVVIWENSLISPPDDPFHCPPAVIWVNFLQANRVREIRLFHPHRDEDAVCRCCHGRR</sequence>
<keyword evidence="2" id="KW-0805">Transcription regulation</keyword>
<evidence type="ECO:0000256" key="1">
    <source>
        <dbReference type="ARBA" id="ARBA00010641"/>
    </source>
</evidence>
<dbReference type="GO" id="GO:0006352">
    <property type="term" value="P:DNA-templated transcription initiation"/>
    <property type="evidence" value="ECO:0007669"/>
    <property type="project" value="InterPro"/>
</dbReference>
<feature type="domain" description="RNA polymerase sigma factor 70 region 4 type 2" evidence="6">
    <location>
        <begin position="124"/>
        <end position="177"/>
    </location>
</feature>
<dbReference type="InterPro" id="IPR014284">
    <property type="entry name" value="RNA_pol_sigma-70_dom"/>
</dbReference>
<keyword evidence="8" id="KW-1185">Reference proteome</keyword>
<dbReference type="InterPro" id="IPR007627">
    <property type="entry name" value="RNA_pol_sigma70_r2"/>
</dbReference>
<dbReference type="EMBL" id="PVNG01000017">
    <property type="protein sequence ID" value="PRX60396.1"/>
    <property type="molecule type" value="Genomic_DNA"/>
</dbReference>
<evidence type="ECO:0000256" key="2">
    <source>
        <dbReference type="ARBA" id="ARBA00023015"/>
    </source>
</evidence>
<dbReference type="RefSeq" id="WP_219912158.1">
    <property type="nucleotide sequence ID" value="NZ_JBFAIB010000005.1"/>
</dbReference>
<gene>
    <name evidence="7" type="ORF">B0I32_117163</name>
</gene>
<dbReference type="NCBIfam" id="TIGR02937">
    <property type="entry name" value="sigma70-ECF"/>
    <property type="match status" value="1"/>
</dbReference>
<dbReference type="AlphaFoldDB" id="A0A2T0MQL4"/>
<accession>A0A2T0MQL4</accession>
<dbReference type="GO" id="GO:0016987">
    <property type="term" value="F:sigma factor activity"/>
    <property type="evidence" value="ECO:0007669"/>
    <property type="project" value="UniProtKB-KW"/>
</dbReference>
<dbReference type="InterPro" id="IPR039425">
    <property type="entry name" value="RNA_pol_sigma-70-like"/>
</dbReference>
<keyword evidence="3" id="KW-0731">Sigma factor</keyword>
<reference evidence="7 8" key="1">
    <citation type="submission" date="2018-03" db="EMBL/GenBank/DDBJ databases">
        <title>Genomic Encyclopedia of Type Strains, Phase III (KMG-III): the genomes of soil and plant-associated and newly described type strains.</title>
        <authorList>
            <person name="Whitman W."/>
        </authorList>
    </citation>
    <scope>NUCLEOTIDE SEQUENCE [LARGE SCALE GENOMIC DNA]</scope>
    <source>
        <strain evidence="7 8">CGMCC 4.7104</strain>
    </source>
</reference>
<evidence type="ECO:0000259" key="6">
    <source>
        <dbReference type="Pfam" id="PF08281"/>
    </source>
</evidence>
<evidence type="ECO:0000313" key="7">
    <source>
        <dbReference type="EMBL" id="PRX60396.1"/>
    </source>
</evidence>
<dbReference type="GO" id="GO:0003677">
    <property type="term" value="F:DNA binding"/>
    <property type="evidence" value="ECO:0007669"/>
    <property type="project" value="InterPro"/>
</dbReference>
<dbReference type="SUPFAM" id="SSF88659">
    <property type="entry name" value="Sigma3 and sigma4 domains of RNA polymerase sigma factors"/>
    <property type="match status" value="1"/>
</dbReference>
<dbReference type="Gene3D" id="1.10.10.10">
    <property type="entry name" value="Winged helix-like DNA-binding domain superfamily/Winged helix DNA-binding domain"/>
    <property type="match status" value="1"/>
</dbReference>
<dbReference type="PANTHER" id="PTHR43133">
    <property type="entry name" value="RNA POLYMERASE ECF-TYPE SIGMA FACTO"/>
    <property type="match status" value="1"/>
</dbReference>
<dbReference type="InterPro" id="IPR013249">
    <property type="entry name" value="RNA_pol_sigma70_r4_t2"/>
</dbReference>
<name>A0A2T0MQL4_9ACTN</name>
<dbReference type="InterPro" id="IPR036388">
    <property type="entry name" value="WH-like_DNA-bd_sf"/>
</dbReference>
<organism evidence="7 8">
    <name type="scientific">Nonomuraea fuscirosea</name>
    <dbReference type="NCBI Taxonomy" id="1291556"/>
    <lineage>
        <taxon>Bacteria</taxon>
        <taxon>Bacillati</taxon>
        <taxon>Actinomycetota</taxon>
        <taxon>Actinomycetes</taxon>
        <taxon>Streptosporangiales</taxon>
        <taxon>Streptosporangiaceae</taxon>
        <taxon>Nonomuraea</taxon>
    </lineage>
</organism>
<dbReference type="PANTHER" id="PTHR43133:SF51">
    <property type="entry name" value="RNA POLYMERASE SIGMA FACTOR"/>
    <property type="match status" value="1"/>
</dbReference>
<dbReference type="Proteomes" id="UP000238312">
    <property type="component" value="Unassembled WGS sequence"/>
</dbReference>
<comment type="caution">
    <text evidence="7">The sequence shown here is derived from an EMBL/GenBank/DDBJ whole genome shotgun (WGS) entry which is preliminary data.</text>
</comment>
<dbReference type="InterPro" id="IPR013324">
    <property type="entry name" value="RNA_pol_sigma_r3/r4-like"/>
</dbReference>
<evidence type="ECO:0000256" key="4">
    <source>
        <dbReference type="ARBA" id="ARBA00023163"/>
    </source>
</evidence>
<proteinExistence type="inferred from homology"/>
<feature type="domain" description="RNA polymerase sigma-70 region 2" evidence="5">
    <location>
        <begin position="30"/>
        <end position="93"/>
    </location>
</feature>